<evidence type="ECO:0000256" key="3">
    <source>
        <dbReference type="ARBA" id="ARBA00022617"/>
    </source>
</evidence>
<dbReference type="RefSeq" id="XP_007765362.1">
    <property type="nucleotide sequence ID" value="XM_007767172.1"/>
</dbReference>
<evidence type="ECO:0000256" key="4">
    <source>
        <dbReference type="ARBA" id="ARBA00022723"/>
    </source>
</evidence>
<dbReference type="Proteomes" id="UP000053558">
    <property type="component" value="Unassembled WGS sequence"/>
</dbReference>
<dbReference type="InterPro" id="IPR001128">
    <property type="entry name" value="Cyt_P450"/>
</dbReference>
<accession>A0A5M3MZ51</accession>
<keyword evidence="5 8" id="KW-0560">Oxidoreductase</keyword>
<dbReference type="GO" id="GO:0005506">
    <property type="term" value="F:iron ion binding"/>
    <property type="evidence" value="ECO:0007669"/>
    <property type="project" value="InterPro"/>
</dbReference>
<comment type="cofactor">
    <cofactor evidence="1">
        <name>heme</name>
        <dbReference type="ChEBI" id="CHEBI:30413"/>
    </cofactor>
</comment>
<dbReference type="PANTHER" id="PTHR46300:SF5">
    <property type="entry name" value="CYTOCHROME P450"/>
    <property type="match status" value="1"/>
</dbReference>
<proteinExistence type="inferred from homology"/>
<comment type="caution">
    <text evidence="9">The sequence shown here is derived from an EMBL/GenBank/DDBJ whole genome shotgun (WGS) entry which is preliminary data.</text>
</comment>
<keyword evidence="10" id="KW-1185">Reference proteome</keyword>
<dbReference type="Gene3D" id="1.10.630.10">
    <property type="entry name" value="Cytochrome P450"/>
    <property type="match status" value="1"/>
</dbReference>
<dbReference type="InterPro" id="IPR050364">
    <property type="entry name" value="Cytochrome_P450_fung"/>
</dbReference>
<keyword evidence="6 8" id="KW-0408">Iron</keyword>
<protein>
    <submittedName>
        <fullName evidence="9">Cytochrome P450</fullName>
    </submittedName>
</protein>
<dbReference type="OMA" id="VWMAMAQ"/>
<gene>
    <name evidence="9" type="ORF">CONPUDRAFT_51568</name>
</gene>
<dbReference type="OrthoDB" id="2685000at2759"/>
<dbReference type="GO" id="GO:0020037">
    <property type="term" value="F:heme binding"/>
    <property type="evidence" value="ECO:0007669"/>
    <property type="project" value="InterPro"/>
</dbReference>
<name>A0A5M3MZ51_CONPW</name>
<dbReference type="GeneID" id="19207457"/>
<dbReference type="KEGG" id="cput:CONPUDRAFT_51568"/>
<dbReference type="EMBL" id="JH711575">
    <property type="protein sequence ID" value="EIW84443.1"/>
    <property type="molecule type" value="Genomic_DNA"/>
</dbReference>
<evidence type="ECO:0000256" key="1">
    <source>
        <dbReference type="ARBA" id="ARBA00001971"/>
    </source>
</evidence>
<dbReference type="Pfam" id="PF00067">
    <property type="entry name" value="p450"/>
    <property type="match status" value="1"/>
</dbReference>
<comment type="similarity">
    <text evidence="2 8">Belongs to the cytochrome P450 family.</text>
</comment>
<feature type="non-terminal residue" evidence="9">
    <location>
        <position position="1"/>
    </location>
</feature>
<dbReference type="PANTHER" id="PTHR46300">
    <property type="entry name" value="P450, PUTATIVE (EUROFUNG)-RELATED-RELATED"/>
    <property type="match status" value="1"/>
</dbReference>
<dbReference type="GO" id="GO:0016705">
    <property type="term" value="F:oxidoreductase activity, acting on paired donors, with incorporation or reduction of molecular oxygen"/>
    <property type="evidence" value="ECO:0007669"/>
    <property type="project" value="InterPro"/>
</dbReference>
<evidence type="ECO:0000256" key="6">
    <source>
        <dbReference type="ARBA" id="ARBA00023004"/>
    </source>
</evidence>
<dbReference type="PROSITE" id="PS00086">
    <property type="entry name" value="CYTOCHROME_P450"/>
    <property type="match status" value="1"/>
</dbReference>
<sequence length="89" mass="9981">AMSRDSTKYQFPDKFDPERFLDSDGNVTDNMPNYAFGFGRRICPGRHLARGSVWMAMAQTLANFSIKKAKDASGNIIEPNPEWTHGVIS</sequence>
<evidence type="ECO:0000256" key="5">
    <source>
        <dbReference type="ARBA" id="ARBA00023002"/>
    </source>
</evidence>
<reference evidence="10" key="1">
    <citation type="journal article" date="2012" name="Science">
        <title>The Paleozoic origin of enzymatic lignin decomposition reconstructed from 31 fungal genomes.</title>
        <authorList>
            <person name="Floudas D."/>
            <person name="Binder M."/>
            <person name="Riley R."/>
            <person name="Barry K."/>
            <person name="Blanchette R.A."/>
            <person name="Henrissat B."/>
            <person name="Martinez A.T."/>
            <person name="Otillar R."/>
            <person name="Spatafora J.W."/>
            <person name="Yadav J.S."/>
            <person name="Aerts A."/>
            <person name="Benoit I."/>
            <person name="Boyd A."/>
            <person name="Carlson A."/>
            <person name="Copeland A."/>
            <person name="Coutinho P.M."/>
            <person name="de Vries R.P."/>
            <person name="Ferreira P."/>
            <person name="Findley K."/>
            <person name="Foster B."/>
            <person name="Gaskell J."/>
            <person name="Glotzer D."/>
            <person name="Gorecki P."/>
            <person name="Heitman J."/>
            <person name="Hesse C."/>
            <person name="Hori C."/>
            <person name="Igarashi K."/>
            <person name="Jurgens J.A."/>
            <person name="Kallen N."/>
            <person name="Kersten P."/>
            <person name="Kohler A."/>
            <person name="Kuees U."/>
            <person name="Kumar T.K.A."/>
            <person name="Kuo A."/>
            <person name="LaButti K."/>
            <person name="Larrondo L.F."/>
            <person name="Lindquist E."/>
            <person name="Ling A."/>
            <person name="Lombard V."/>
            <person name="Lucas S."/>
            <person name="Lundell T."/>
            <person name="Martin R."/>
            <person name="McLaughlin D.J."/>
            <person name="Morgenstern I."/>
            <person name="Morin E."/>
            <person name="Murat C."/>
            <person name="Nagy L.G."/>
            <person name="Nolan M."/>
            <person name="Ohm R.A."/>
            <person name="Patyshakuliyeva A."/>
            <person name="Rokas A."/>
            <person name="Ruiz-Duenas F.J."/>
            <person name="Sabat G."/>
            <person name="Salamov A."/>
            <person name="Samejima M."/>
            <person name="Schmutz J."/>
            <person name="Slot J.C."/>
            <person name="St John F."/>
            <person name="Stenlid J."/>
            <person name="Sun H."/>
            <person name="Sun S."/>
            <person name="Syed K."/>
            <person name="Tsang A."/>
            <person name="Wiebenga A."/>
            <person name="Young D."/>
            <person name="Pisabarro A."/>
            <person name="Eastwood D.C."/>
            <person name="Martin F."/>
            <person name="Cullen D."/>
            <person name="Grigoriev I.V."/>
            <person name="Hibbett D.S."/>
        </authorList>
    </citation>
    <scope>NUCLEOTIDE SEQUENCE [LARGE SCALE GENOMIC DNA]</scope>
    <source>
        <strain evidence="10">RWD-64-598 SS2</strain>
    </source>
</reference>
<evidence type="ECO:0000313" key="9">
    <source>
        <dbReference type="EMBL" id="EIW84443.1"/>
    </source>
</evidence>
<dbReference type="GO" id="GO:0004497">
    <property type="term" value="F:monooxygenase activity"/>
    <property type="evidence" value="ECO:0007669"/>
    <property type="project" value="UniProtKB-KW"/>
</dbReference>
<dbReference type="InterPro" id="IPR036396">
    <property type="entry name" value="Cyt_P450_sf"/>
</dbReference>
<evidence type="ECO:0000313" key="10">
    <source>
        <dbReference type="Proteomes" id="UP000053558"/>
    </source>
</evidence>
<dbReference type="AlphaFoldDB" id="A0A5M3MZ51"/>
<evidence type="ECO:0000256" key="8">
    <source>
        <dbReference type="RuleBase" id="RU000461"/>
    </source>
</evidence>
<dbReference type="InterPro" id="IPR017972">
    <property type="entry name" value="Cyt_P450_CS"/>
</dbReference>
<evidence type="ECO:0000256" key="7">
    <source>
        <dbReference type="ARBA" id="ARBA00023033"/>
    </source>
</evidence>
<organism evidence="9 10">
    <name type="scientific">Coniophora puteana (strain RWD-64-598)</name>
    <name type="common">Brown rot fungus</name>
    <dbReference type="NCBI Taxonomy" id="741705"/>
    <lineage>
        <taxon>Eukaryota</taxon>
        <taxon>Fungi</taxon>
        <taxon>Dikarya</taxon>
        <taxon>Basidiomycota</taxon>
        <taxon>Agaricomycotina</taxon>
        <taxon>Agaricomycetes</taxon>
        <taxon>Agaricomycetidae</taxon>
        <taxon>Boletales</taxon>
        <taxon>Coniophorineae</taxon>
        <taxon>Coniophoraceae</taxon>
        <taxon>Coniophora</taxon>
    </lineage>
</organism>
<dbReference type="SUPFAM" id="SSF48264">
    <property type="entry name" value="Cytochrome P450"/>
    <property type="match status" value="1"/>
</dbReference>
<keyword evidence="7 8" id="KW-0503">Monooxygenase</keyword>
<keyword evidence="4 8" id="KW-0479">Metal-binding</keyword>
<keyword evidence="3 8" id="KW-0349">Heme</keyword>
<evidence type="ECO:0000256" key="2">
    <source>
        <dbReference type="ARBA" id="ARBA00010617"/>
    </source>
</evidence>